<reference evidence="1 2" key="1">
    <citation type="journal article" date="2023" name="Science">
        <title>Complex scaffold remodeling in plant triterpene biosynthesis.</title>
        <authorList>
            <person name="De La Pena R."/>
            <person name="Hodgson H."/>
            <person name="Liu J.C."/>
            <person name="Stephenson M.J."/>
            <person name="Martin A.C."/>
            <person name="Owen C."/>
            <person name="Harkess A."/>
            <person name="Leebens-Mack J."/>
            <person name="Jimenez L.E."/>
            <person name="Osbourn A."/>
            <person name="Sattely E.S."/>
        </authorList>
    </citation>
    <scope>NUCLEOTIDE SEQUENCE [LARGE SCALE GENOMIC DNA]</scope>
    <source>
        <strain evidence="2">cv. JPN11</strain>
        <tissue evidence="1">Leaf</tissue>
    </source>
</reference>
<evidence type="ECO:0000313" key="2">
    <source>
        <dbReference type="Proteomes" id="UP001164539"/>
    </source>
</evidence>
<proteinExistence type="predicted"/>
<comment type="caution">
    <text evidence="1">The sequence shown here is derived from an EMBL/GenBank/DDBJ whole genome shotgun (WGS) entry which is preliminary data.</text>
</comment>
<gene>
    <name evidence="1" type="ORF">OWV82_004848</name>
</gene>
<name>A0ACC1YRI5_MELAZ</name>
<sequence>MDDPSLLSGDKVMPDDDSDREVEVEVEVEEAPEFVFRANHEAKLKELLHNINALEIKLCSDAAKEFIKLLNGDSGGEFLRLYVHTSNRFSELMAAWKLRQGKSGMSYIFSLISAILSHPEGMYNPNDQDKVVISRIIDKFARMIIDEKMDDIYKELNSKEGKRQNAALLLMASIIRRGSGLASEVAKNFDFKLQVFSKLAEYKQRGGDKKRKHLTRESFVRFAMSFLEVGKPGLLRWVLQQKEMYSGVLRGLGNDEDEIVVYVLSTLQNRVLTEGSLVPPGLRSVLFGNVTLEQLVSISGRENGGPAAELAHCVLVMVSTDPCNGLMPDLKRQPNPLRGNPKRLLGLMKKLKAAEINYHTALLLAILQGRPSLAAAYMDDFPYNLEDFASSNWFAIVSLAANVVSSVGMGLSFDFLDTRSQDPPSFDNSDVQNILNCICPRPFSRSVINKGLLHSDFLVKHGTLRLLLEVLKLLDSFITALQYRSSSSSEMMQSWASIMREIQNEVRTLLPDPQVLLTLFSMQSSQSRTCESRSKRKVESVYLLECSNKDRKKLKTGVLNEDTDIIISGINSDLQIAAPMDSESVADTPVTDQLDTEKDLMNVISEIWGLDLCSAPAVTLSNADIYFQSKLLDALKIYLRLMPTVLEGSFDFFMNLLSEPDPLALPTNLQCSLLSLLTEYVQWSTRSGIPVRTPPLMYKHLQPFVNLLIFSPVNEIKKQAYNLAQAAMLSTGAFDRNVHEIGAWFLFFPSYRANNWCIEEQQITVLQSLSRVVISFLCDAISTIGNNLFKYWAIVEQHAHLKGFKDVSPDFSPLIICVLQKCLRLLSSESGTFSLPEKSMISLYVSNTLKYLLQTQVDAVSLSALIESILSEGRVGHYSVDDDSGDYLSEWRPLKNLLLFSQSISHQQTHCTFSIDEKAMPADGSFANTLSELKKILSGGDSVEIAGIIKAFSSAMLCTAPDQLLRNFPSVMTISQNFLGVPVSVLASIIFLEQSFLAGVSKLWPEVFLSGLELAVSMIHHEVGEIDPNGIPSHFLFAEEIPCNIDFDATESAAGAFSLLLKQVPFHVLFPAIMNVGVPYLSKVQDLLLAKLSDWTGDCLLSYLRLVLFWFYQIQSSNRIEPAAELQQLSEICLILVRTVFRQLLLLKPDSGCSTNSGFHLSAENIRELAETVFTHPAALASLSIPLSCNEEMLKGNLGHNVESLVSLSQQRVHKMDHHVLDMLTTTFDYFFSSFADQHFILKVKVGASKPLVKAFNTLVQRLFMEIRDKFDLCIATEDVLPLLPKFYALHTFIRFISPFELLELVHWMFRRANVSQLSICKCCDVSLLSVGLCIAGETFEALSNYLQQPIMKRVLYDLLWEIEGKTFGVNHIEEIYVEICKLAANFDLDFADICLLKAVNAVYCQNYMQQHNLHPLSLVMLRVIVRTPMQMISHCVYQTTIAKAKLLFLFTKMSPLHLSVFGNLLLGILDKDSTGNLMGTCGYALSDEEFMMLLPAALSYLNSVFLKFEKRYHKQFLNITSFYSRILLSSFRYWKSFVSGYIFQEEYDGLFSSSTEELLNLVNDSLLGKTVHMLRYHFALSGESLKTKKILKLFNFIFPSSGAHDNLLDCDVNEIKFNSFKQSLNHINRVVNKVSLCRILLFPEDNQALIMEADVGSKEISLESGSDELDKSRMRFINILVGSWESIVKKLSSVSDGPKRKNSTDSLTLYKHLEGFILRSILELTAKMLEGLLEMHSIPFLEQLFRSALLYRFEDPTTLQMLRSIFTLLLEGKFSRVLYLQLLLAHSQFASVIKSVCRSSNAGTGMFLRPMSSILRLLVIPHCSPNASDGKNGLKTTELYLNQLEIVKLLRALLQFKPHTCGYSFEKDSGINLRELCLLLLSSYGATLSDVDLEIYSVMHEIELLDKSDNEIAQLDYLWGSAAVKVRKERALEQSTSCNMMADTEVIKERQRNQFRENLPIDPKVSAMTVLNFPYDRTTGNEPSSLNKLQLDNLRNMYEIHPPDLEDMQRYDPVFILHFAIHSLSEGFIEPVEFAGLGLLAVAFVSISSPDVGIRKLGYETLGRFKTALEKCQKKKDVMRLRLLLTYVQNGIEEPWQRIASVIAVFAAETSLLLLDPSHDHYTSLSKLLMRSSRVNMKSIPLFHDFFSSTSVNFRTERLWILRLVYAGLNLDDDAQIYIRNSIIEILLGFYVSPLSDNESKELILLIVKKSVKLHKMACYLVEHCGLFSWLSSILSSFSGMLLGDDKGFFVPQLVVVIEVVKDVISSRNIIEWLQRHALEQLMEFSSHLYKLLVGGMKLMGENVSLVNSMLLILISTLKISQKRKLYQPHFTLSLESLFQIYQAVNMYHTARSSEIAALGLKAILMSTPPVDIFHANQGTLSSFLTWAVSTALKSDSGQMCELGESHLHLRGMSEDAPFEESLTSKLLRWLVASVILGKLSRKIDDPGSKLSKRSYKTLQSLLEDFEKGCEGINTSRFDCEEILASAIFYLQQLLGVNCRVIPSVISALSILLCDVLKRAVESGLTFKLGHRTSLASLWSRICCPAEANPSWRWSFYQPWKDLLSELTELQKIDELHACQILLVIISNVLGKNSIDSEVLPYKDTNISGVFEWERSIIETE</sequence>
<keyword evidence="2" id="KW-1185">Reference proteome</keyword>
<dbReference type="Proteomes" id="UP001164539">
    <property type="component" value="Chromosome 2"/>
</dbReference>
<evidence type="ECO:0000313" key="1">
    <source>
        <dbReference type="EMBL" id="KAJ4726086.1"/>
    </source>
</evidence>
<dbReference type="EMBL" id="CM051395">
    <property type="protein sequence ID" value="KAJ4726086.1"/>
    <property type="molecule type" value="Genomic_DNA"/>
</dbReference>
<accession>A0ACC1YRI5</accession>
<organism evidence="1 2">
    <name type="scientific">Melia azedarach</name>
    <name type="common">Chinaberry tree</name>
    <dbReference type="NCBI Taxonomy" id="155640"/>
    <lineage>
        <taxon>Eukaryota</taxon>
        <taxon>Viridiplantae</taxon>
        <taxon>Streptophyta</taxon>
        <taxon>Embryophyta</taxon>
        <taxon>Tracheophyta</taxon>
        <taxon>Spermatophyta</taxon>
        <taxon>Magnoliopsida</taxon>
        <taxon>eudicotyledons</taxon>
        <taxon>Gunneridae</taxon>
        <taxon>Pentapetalae</taxon>
        <taxon>rosids</taxon>
        <taxon>malvids</taxon>
        <taxon>Sapindales</taxon>
        <taxon>Meliaceae</taxon>
        <taxon>Melia</taxon>
    </lineage>
</organism>
<protein>
    <submittedName>
        <fullName evidence="1">Nucleolar pre-ribosomal-associated protein 1</fullName>
    </submittedName>
</protein>